<dbReference type="EnsemblProtists" id="HpaT804082">
    <property type="protein sequence ID" value="HpaP804082"/>
    <property type="gene ID" value="HpaG804082"/>
</dbReference>
<organism evidence="1 2">
    <name type="scientific">Hyaloperonospora arabidopsidis (strain Emoy2)</name>
    <name type="common">Downy mildew agent</name>
    <name type="synonym">Peronospora arabidopsidis</name>
    <dbReference type="NCBI Taxonomy" id="559515"/>
    <lineage>
        <taxon>Eukaryota</taxon>
        <taxon>Sar</taxon>
        <taxon>Stramenopiles</taxon>
        <taxon>Oomycota</taxon>
        <taxon>Peronosporomycetes</taxon>
        <taxon>Peronosporales</taxon>
        <taxon>Peronosporaceae</taxon>
        <taxon>Hyaloperonospora</taxon>
    </lineage>
</organism>
<proteinExistence type="predicted"/>
<dbReference type="AlphaFoldDB" id="M4BCR6"/>
<evidence type="ECO:0000313" key="1">
    <source>
        <dbReference type="EnsemblProtists" id="HpaP804082"/>
    </source>
</evidence>
<reference evidence="1" key="2">
    <citation type="submission" date="2015-06" db="UniProtKB">
        <authorList>
            <consortium name="EnsemblProtists"/>
        </authorList>
    </citation>
    <scope>IDENTIFICATION</scope>
    <source>
        <strain evidence="1">Emoy2</strain>
    </source>
</reference>
<protein>
    <submittedName>
        <fullName evidence="1">Uncharacterized protein</fullName>
    </submittedName>
</protein>
<keyword evidence="2" id="KW-1185">Reference proteome</keyword>
<dbReference type="VEuPathDB" id="FungiDB:HpaG804082"/>
<accession>M4BCR6</accession>
<name>M4BCR6_HYAAE</name>
<dbReference type="EMBL" id="JH598136">
    <property type="status" value="NOT_ANNOTATED_CDS"/>
    <property type="molecule type" value="Genomic_DNA"/>
</dbReference>
<dbReference type="Proteomes" id="UP000011713">
    <property type="component" value="Unassembled WGS sequence"/>
</dbReference>
<evidence type="ECO:0000313" key="2">
    <source>
        <dbReference type="Proteomes" id="UP000011713"/>
    </source>
</evidence>
<sequence>MRADCRLDESGQAATRTYCVPESIRRTLAATSAADATTRAPQATVKPSVSYDEVNKLFRSKRITKRKLTTINPRQQRNILTTMESFSL</sequence>
<dbReference type="InParanoid" id="M4BCR6"/>
<reference evidence="2" key="1">
    <citation type="journal article" date="2010" name="Science">
        <title>Signatures of adaptation to obligate biotrophy in the Hyaloperonospora arabidopsidis genome.</title>
        <authorList>
            <person name="Baxter L."/>
            <person name="Tripathy S."/>
            <person name="Ishaque N."/>
            <person name="Boot N."/>
            <person name="Cabral A."/>
            <person name="Kemen E."/>
            <person name="Thines M."/>
            <person name="Ah-Fong A."/>
            <person name="Anderson R."/>
            <person name="Badejoko W."/>
            <person name="Bittner-Eddy P."/>
            <person name="Boore J.L."/>
            <person name="Chibucos M.C."/>
            <person name="Coates M."/>
            <person name="Dehal P."/>
            <person name="Delehaunty K."/>
            <person name="Dong S."/>
            <person name="Downton P."/>
            <person name="Dumas B."/>
            <person name="Fabro G."/>
            <person name="Fronick C."/>
            <person name="Fuerstenberg S.I."/>
            <person name="Fulton L."/>
            <person name="Gaulin E."/>
            <person name="Govers F."/>
            <person name="Hughes L."/>
            <person name="Humphray S."/>
            <person name="Jiang R.H."/>
            <person name="Judelson H."/>
            <person name="Kamoun S."/>
            <person name="Kyung K."/>
            <person name="Meijer H."/>
            <person name="Minx P."/>
            <person name="Morris P."/>
            <person name="Nelson J."/>
            <person name="Phuntumart V."/>
            <person name="Qutob D."/>
            <person name="Rehmany A."/>
            <person name="Rougon-Cardoso A."/>
            <person name="Ryden P."/>
            <person name="Torto-Alalibo T."/>
            <person name="Studholme D."/>
            <person name="Wang Y."/>
            <person name="Win J."/>
            <person name="Wood J."/>
            <person name="Clifton S.W."/>
            <person name="Rogers J."/>
            <person name="Van den Ackerveken G."/>
            <person name="Jones J.D."/>
            <person name="McDowell J.M."/>
            <person name="Beynon J."/>
            <person name="Tyler B.M."/>
        </authorList>
    </citation>
    <scope>NUCLEOTIDE SEQUENCE [LARGE SCALE GENOMIC DNA]</scope>
    <source>
        <strain evidence="2">Emoy2</strain>
    </source>
</reference>
<dbReference type="HOGENOM" id="CLU_2473745_0_0_1"/>